<evidence type="ECO:0000313" key="1">
    <source>
        <dbReference type="EMBL" id="AQU79706.1"/>
    </source>
</evidence>
<evidence type="ECO:0000313" key="2">
    <source>
        <dbReference type="Proteomes" id="UP000189661"/>
    </source>
</evidence>
<protein>
    <recommendedName>
        <fullName evidence="3">XkdX family protein</fullName>
    </recommendedName>
</protein>
<dbReference type="NCBIfam" id="TIGR01669">
    <property type="entry name" value="phage_XkdX"/>
    <property type="match status" value="1"/>
</dbReference>
<gene>
    <name evidence="1" type="ORF">AJGP001_10720</name>
</gene>
<dbReference type="RefSeq" id="WP_078080529.1">
    <property type="nucleotide sequence ID" value="NZ_CP019401.1"/>
</dbReference>
<keyword evidence="2" id="KW-1185">Reference proteome</keyword>
<accession>A0ABN4XJ63</accession>
<dbReference type="Pfam" id="PF09693">
    <property type="entry name" value="Phage_XkdX"/>
    <property type="match status" value="1"/>
</dbReference>
<evidence type="ECO:0008006" key="3">
    <source>
        <dbReference type="Google" id="ProtNLM"/>
    </source>
</evidence>
<organism evidence="1 2">
    <name type="scientific">Planococcus faecalis</name>
    <dbReference type="NCBI Taxonomy" id="1598147"/>
    <lineage>
        <taxon>Bacteria</taxon>
        <taxon>Bacillati</taxon>
        <taxon>Bacillota</taxon>
        <taxon>Bacilli</taxon>
        <taxon>Bacillales</taxon>
        <taxon>Caryophanaceae</taxon>
        <taxon>Planococcus</taxon>
    </lineage>
</organism>
<dbReference type="EMBL" id="CP019401">
    <property type="protein sequence ID" value="AQU79706.1"/>
    <property type="molecule type" value="Genomic_DNA"/>
</dbReference>
<name>A0ABN4XJ63_9BACL</name>
<dbReference type="InterPro" id="IPR010022">
    <property type="entry name" value="XkdX"/>
</dbReference>
<proteinExistence type="predicted"/>
<sequence length="43" mass="5240">MYNSIKRYYDSNRYDNDDVKIFVKAKWITAEQYQEITGIPYQA</sequence>
<dbReference type="Proteomes" id="UP000189661">
    <property type="component" value="Chromosome"/>
</dbReference>
<reference evidence="1 2" key="1">
    <citation type="submission" date="2017-01" db="EMBL/GenBank/DDBJ databases">
        <title>Planococcus faecalis genome complete sequence.</title>
        <authorList>
            <person name="Lee P.C."/>
        </authorList>
    </citation>
    <scope>NUCLEOTIDE SEQUENCE [LARGE SCALE GENOMIC DNA]</scope>
    <source>
        <strain evidence="1 2">AJ003</strain>
    </source>
</reference>